<keyword evidence="2" id="KW-1185">Reference proteome</keyword>
<organism evidence="1 2">
    <name type="scientific">Choristoneura fumiferana</name>
    <name type="common">Spruce budworm moth</name>
    <name type="synonym">Archips fumiferana</name>
    <dbReference type="NCBI Taxonomy" id="7141"/>
    <lineage>
        <taxon>Eukaryota</taxon>
        <taxon>Metazoa</taxon>
        <taxon>Ecdysozoa</taxon>
        <taxon>Arthropoda</taxon>
        <taxon>Hexapoda</taxon>
        <taxon>Insecta</taxon>
        <taxon>Pterygota</taxon>
        <taxon>Neoptera</taxon>
        <taxon>Endopterygota</taxon>
        <taxon>Lepidoptera</taxon>
        <taxon>Glossata</taxon>
        <taxon>Ditrysia</taxon>
        <taxon>Tortricoidea</taxon>
        <taxon>Tortricidae</taxon>
        <taxon>Tortricinae</taxon>
        <taxon>Choristoneura</taxon>
    </lineage>
</organism>
<name>A0ACC0KYW0_CHOFU</name>
<dbReference type="Proteomes" id="UP001064048">
    <property type="component" value="Chromosome 9"/>
</dbReference>
<evidence type="ECO:0000313" key="2">
    <source>
        <dbReference type="Proteomes" id="UP001064048"/>
    </source>
</evidence>
<reference evidence="1 2" key="1">
    <citation type="journal article" date="2022" name="Genome Biol. Evol.">
        <title>The Spruce Budworm Genome: Reconstructing the Evolutionary History of Antifreeze Proteins.</title>
        <authorList>
            <person name="Beliveau C."/>
            <person name="Gagne P."/>
            <person name="Picq S."/>
            <person name="Vernygora O."/>
            <person name="Keeling C.I."/>
            <person name="Pinkney K."/>
            <person name="Doucet D."/>
            <person name="Wen F."/>
            <person name="Johnston J.S."/>
            <person name="Maaroufi H."/>
            <person name="Boyle B."/>
            <person name="Laroche J."/>
            <person name="Dewar K."/>
            <person name="Juretic N."/>
            <person name="Blackburn G."/>
            <person name="Nisole A."/>
            <person name="Brunet B."/>
            <person name="Brandao M."/>
            <person name="Lumley L."/>
            <person name="Duan J."/>
            <person name="Quan G."/>
            <person name="Lucarotti C.J."/>
            <person name="Roe A.D."/>
            <person name="Sperling F.A.H."/>
            <person name="Levesque R.C."/>
            <person name="Cusson M."/>
        </authorList>
    </citation>
    <scope>NUCLEOTIDE SEQUENCE [LARGE SCALE GENOMIC DNA]</scope>
    <source>
        <strain evidence="1">Glfc:IPQL:Cfum</strain>
    </source>
</reference>
<sequence>MEFKIVTDCNSLRATFEKKDLIPRVARWWGQLQEFNCNIEYRPGVKMAHADALSRNPVSNNETSNDDDESCIMMVNTTDWLATIQTADPRHIMNAVATPRANGQVERYNRTITEALAAANNDGAENKWDEHVAKVQWSLNNTLNKGIGRTPAEVLFGIKMTGIADSRLSLSLQDDVKVQRMDREPILQQVSEHIGKQQAYQKHQYDKRRTEAKKYKVGDLVRVQRHHSATGQSRKLLPKFQGPYRITKVFDHDRYEVEDTPLTKKRSGTFKSVVAVDKLQPWVIFDRFSDDESGKQSSDSDDDTSQTSDLSDRSSIATEGMKDDSYGTRSKLRKES</sequence>
<accession>A0ACC0KYW0</accession>
<gene>
    <name evidence="1" type="ORF">MSG28_005453</name>
</gene>
<proteinExistence type="predicted"/>
<comment type="caution">
    <text evidence="1">The sequence shown here is derived from an EMBL/GenBank/DDBJ whole genome shotgun (WGS) entry which is preliminary data.</text>
</comment>
<protein>
    <submittedName>
        <fullName evidence="1">Uncharacterized protein</fullName>
    </submittedName>
</protein>
<dbReference type="EMBL" id="CM046109">
    <property type="protein sequence ID" value="KAI8441761.1"/>
    <property type="molecule type" value="Genomic_DNA"/>
</dbReference>
<evidence type="ECO:0000313" key="1">
    <source>
        <dbReference type="EMBL" id="KAI8441761.1"/>
    </source>
</evidence>